<dbReference type="Pfam" id="PF13181">
    <property type="entry name" value="TPR_8"/>
    <property type="match status" value="2"/>
</dbReference>
<dbReference type="VEuPathDB" id="FungiDB:SDRG_02152"/>
<dbReference type="EMBL" id="JH767135">
    <property type="protein sequence ID" value="EQC41103.1"/>
    <property type="molecule type" value="Genomic_DNA"/>
</dbReference>
<dbReference type="RefSeq" id="XP_008605947.1">
    <property type="nucleotide sequence ID" value="XM_008607725.1"/>
</dbReference>
<feature type="repeat" description="TPR" evidence="1">
    <location>
        <begin position="177"/>
        <end position="210"/>
    </location>
</feature>
<accession>T0S7M0</accession>
<dbReference type="InterPro" id="IPR011990">
    <property type="entry name" value="TPR-like_helical_dom_sf"/>
</dbReference>
<keyword evidence="3" id="KW-1185">Reference proteome</keyword>
<dbReference type="OMA" id="RDASHMG"/>
<keyword evidence="1" id="KW-0802">TPR repeat</keyword>
<dbReference type="PROSITE" id="PS50005">
    <property type="entry name" value="TPR"/>
    <property type="match status" value="1"/>
</dbReference>
<evidence type="ECO:0000313" key="3">
    <source>
        <dbReference type="Proteomes" id="UP000030762"/>
    </source>
</evidence>
<dbReference type="PANTHER" id="PTHR26312:SF132">
    <property type="entry name" value="OS01G0855200 PROTEIN"/>
    <property type="match status" value="1"/>
</dbReference>
<reference evidence="2 3" key="1">
    <citation type="submission" date="2012-04" db="EMBL/GenBank/DDBJ databases">
        <title>The Genome Sequence of Saprolegnia declina VS20.</title>
        <authorList>
            <consortium name="The Broad Institute Genome Sequencing Platform"/>
            <person name="Russ C."/>
            <person name="Nusbaum C."/>
            <person name="Tyler B."/>
            <person name="van West P."/>
            <person name="Dieguez-Uribeondo J."/>
            <person name="de Bruijn I."/>
            <person name="Tripathy S."/>
            <person name="Jiang R."/>
            <person name="Young S.K."/>
            <person name="Zeng Q."/>
            <person name="Gargeya S."/>
            <person name="Fitzgerald M."/>
            <person name="Haas B."/>
            <person name="Abouelleil A."/>
            <person name="Alvarado L."/>
            <person name="Arachchi H.M."/>
            <person name="Berlin A."/>
            <person name="Chapman S.B."/>
            <person name="Goldberg J."/>
            <person name="Griggs A."/>
            <person name="Gujja S."/>
            <person name="Hansen M."/>
            <person name="Howarth C."/>
            <person name="Imamovic A."/>
            <person name="Larimer J."/>
            <person name="McCowen C."/>
            <person name="Montmayeur A."/>
            <person name="Murphy C."/>
            <person name="Neiman D."/>
            <person name="Pearson M."/>
            <person name="Priest M."/>
            <person name="Roberts A."/>
            <person name="Saif S."/>
            <person name="Shea T."/>
            <person name="Sisk P."/>
            <person name="Sykes S."/>
            <person name="Wortman J."/>
            <person name="Nusbaum C."/>
            <person name="Birren B."/>
        </authorList>
    </citation>
    <scope>NUCLEOTIDE SEQUENCE [LARGE SCALE GENOMIC DNA]</scope>
    <source>
        <strain evidence="2 3">VS20</strain>
    </source>
</reference>
<evidence type="ECO:0000313" key="2">
    <source>
        <dbReference type="EMBL" id="EQC41103.1"/>
    </source>
</evidence>
<dbReference type="SMART" id="SM00386">
    <property type="entry name" value="HAT"/>
    <property type="match status" value="3"/>
</dbReference>
<organism evidence="2 3">
    <name type="scientific">Saprolegnia diclina (strain VS20)</name>
    <dbReference type="NCBI Taxonomy" id="1156394"/>
    <lineage>
        <taxon>Eukaryota</taxon>
        <taxon>Sar</taxon>
        <taxon>Stramenopiles</taxon>
        <taxon>Oomycota</taxon>
        <taxon>Saprolegniomycetes</taxon>
        <taxon>Saprolegniales</taxon>
        <taxon>Saprolegniaceae</taxon>
        <taxon>Saprolegnia</taxon>
    </lineage>
</organism>
<dbReference type="AlphaFoldDB" id="T0S7M0"/>
<dbReference type="eggNOG" id="ENOG502SAQM">
    <property type="taxonomic scope" value="Eukaryota"/>
</dbReference>
<gene>
    <name evidence="2" type="ORF">SDRG_02152</name>
</gene>
<dbReference type="GO" id="GO:0006396">
    <property type="term" value="P:RNA processing"/>
    <property type="evidence" value="ECO:0007669"/>
    <property type="project" value="InterPro"/>
</dbReference>
<dbReference type="InterPro" id="IPR019734">
    <property type="entry name" value="TPR_rpt"/>
</dbReference>
<sequence>MKQSQEKRAMAQALYNSVQNLRQARVEAVARRMGDDLASLNALGRELDAGNVQSEDAQILQSRIAALERKAISPTTPRVWPHGLTRAEAEQVRTVAQLESEIQAHHRQGFKELVAMDGLRVNPLLAPPTSLHQLRRQTFGSTLARGGSERALQVVAVRDRIQTFSAPQPSAPVSKAEKLGRKAFFLHRIKGDYDLAEQTFNEAIELEPTNSHNLGHYALFLDYVRGRLEDAEEYYLRAIDAPATDATQLSNYASFLQRMRNDTFRAQEYYKRGLTAFPRDASHMGNYASFLRRVKGDKDRARVYFTKALALQPDHVNNLGMLPSVYWSVHDAFVLFLVQFASLLTEMGHLTEAGDIYERALVLDAENANLYGNYANMLRKANHLGRAKELYLKAMRMDTNNAIVAQN</sequence>
<dbReference type="InParanoid" id="T0S7M0"/>
<evidence type="ECO:0000256" key="1">
    <source>
        <dbReference type="PROSITE-ProRule" id="PRU00339"/>
    </source>
</evidence>
<dbReference type="Proteomes" id="UP000030762">
    <property type="component" value="Unassembled WGS sequence"/>
</dbReference>
<dbReference type="SUPFAM" id="SSF48452">
    <property type="entry name" value="TPR-like"/>
    <property type="match status" value="1"/>
</dbReference>
<dbReference type="Gene3D" id="1.25.40.10">
    <property type="entry name" value="Tetratricopeptide repeat domain"/>
    <property type="match status" value="2"/>
</dbReference>
<dbReference type="InterPro" id="IPR003107">
    <property type="entry name" value="HAT"/>
</dbReference>
<proteinExistence type="predicted"/>
<name>T0S7M0_SAPDV</name>
<protein>
    <submittedName>
        <fullName evidence="2">Uncharacterized protein</fullName>
    </submittedName>
</protein>
<dbReference type="GeneID" id="19942879"/>
<dbReference type="SMART" id="SM00028">
    <property type="entry name" value="TPR"/>
    <property type="match status" value="4"/>
</dbReference>
<dbReference type="PANTHER" id="PTHR26312">
    <property type="entry name" value="TETRATRICOPEPTIDE REPEAT PROTEIN 5"/>
    <property type="match status" value="1"/>
</dbReference>
<dbReference type="OrthoDB" id="78236at2759"/>